<keyword evidence="4" id="KW-1185">Reference proteome</keyword>
<dbReference type="Proteomes" id="UP001458880">
    <property type="component" value="Unassembled WGS sequence"/>
</dbReference>
<comment type="caution">
    <text evidence="3">The sequence shown here is derived from an EMBL/GenBank/DDBJ whole genome shotgun (WGS) entry which is preliminary data.</text>
</comment>
<evidence type="ECO:0000313" key="3">
    <source>
        <dbReference type="EMBL" id="KAK9739318.1"/>
    </source>
</evidence>
<dbReference type="PANTHER" id="PTHR21405">
    <property type="entry name" value="CDNA SEQUENCE BC021608"/>
    <property type="match status" value="1"/>
</dbReference>
<organism evidence="3 4">
    <name type="scientific">Popillia japonica</name>
    <name type="common">Japanese beetle</name>
    <dbReference type="NCBI Taxonomy" id="7064"/>
    <lineage>
        <taxon>Eukaryota</taxon>
        <taxon>Metazoa</taxon>
        <taxon>Ecdysozoa</taxon>
        <taxon>Arthropoda</taxon>
        <taxon>Hexapoda</taxon>
        <taxon>Insecta</taxon>
        <taxon>Pterygota</taxon>
        <taxon>Neoptera</taxon>
        <taxon>Endopterygota</taxon>
        <taxon>Coleoptera</taxon>
        <taxon>Polyphaga</taxon>
        <taxon>Scarabaeiformia</taxon>
        <taxon>Scarabaeidae</taxon>
        <taxon>Rutelinae</taxon>
        <taxon>Popillia</taxon>
    </lineage>
</organism>
<evidence type="ECO:0000256" key="1">
    <source>
        <dbReference type="ARBA" id="ARBA00006995"/>
    </source>
</evidence>
<comment type="similarity">
    <text evidence="1">Belongs to the TTC36 family.</text>
</comment>
<evidence type="ECO:0000256" key="2">
    <source>
        <dbReference type="PROSITE-ProRule" id="PRU00339"/>
    </source>
</evidence>
<dbReference type="EMBL" id="JASPKY010000076">
    <property type="protein sequence ID" value="KAK9739318.1"/>
    <property type="molecule type" value="Genomic_DNA"/>
</dbReference>
<dbReference type="InterPro" id="IPR011990">
    <property type="entry name" value="TPR-like_helical_dom_sf"/>
</dbReference>
<dbReference type="AlphaFoldDB" id="A0AAW1M0T1"/>
<dbReference type="Gene3D" id="1.25.40.10">
    <property type="entry name" value="Tetratricopeptide repeat domain"/>
    <property type="match status" value="1"/>
</dbReference>
<feature type="repeat" description="TPR" evidence="2">
    <location>
        <begin position="47"/>
        <end position="80"/>
    </location>
</feature>
<proteinExistence type="inferred from homology"/>
<accession>A0AAW1M0T1</accession>
<dbReference type="GO" id="GO:0006570">
    <property type="term" value="P:tyrosine metabolic process"/>
    <property type="evidence" value="ECO:0007669"/>
    <property type="project" value="TreeGrafter"/>
</dbReference>
<keyword evidence="2" id="KW-0802">TPR repeat</keyword>
<protein>
    <submittedName>
        <fullName evidence="3">Tetratricopeptide repeat</fullName>
    </submittedName>
</protein>
<dbReference type="InterPro" id="IPR019734">
    <property type="entry name" value="TPR_rpt"/>
</dbReference>
<dbReference type="PROSITE" id="PS50005">
    <property type="entry name" value="TPR"/>
    <property type="match status" value="3"/>
</dbReference>
<dbReference type="InterPro" id="IPR038906">
    <property type="entry name" value="TTC36"/>
</dbReference>
<dbReference type="PANTHER" id="PTHR21405:SF0">
    <property type="entry name" value="TETRATRICOPEPTIDE REPEAT PROTEIN 36"/>
    <property type="match status" value="1"/>
</dbReference>
<dbReference type="Pfam" id="PF13424">
    <property type="entry name" value="TPR_12"/>
    <property type="match status" value="1"/>
</dbReference>
<name>A0AAW1M0T1_POPJA</name>
<dbReference type="SMART" id="SM00028">
    <property type="entry name" value="TPR"/>
    <property type="match status" value="3"/>
</dbReference>
<gene>
    <name evidence="3" type="ORF">QE152_g9138</name>
</gene>
<feature type="repeat" description="TPR" evidence="2">
    <location>
        <begin position="81"/>
        <end position="114"/>
    </location>
</feature>
<dbReference type="Pfam" id="PF13181">
    <property type="entry name" value="TPR_8"/>
    <property type="match status" value="1"/>
</dbReference>
<sequence length="182" mass="20723">MAELSTHDKAILNCIFNPNLPLTDCYEEELNEEIKDIGIDSLEYKQASSLELEAIQQVENGKFDEALKIFEKAVQIAPNKASLYNNRAQLYLLRGEIPVAFEDLNQAVQLSENNLLYNKTLCQALCQRGLIYRKRDDIESARSDFEKAAKLGSKFAKSQLVELNPYAALCNQMLRKVMDELK</sequence>
<dbReference type="SUPFAM" id="SSF48452">
    <property type="entry name" value="TPR-like"/>
    <property type="match status" value="1"/>
</dbReference>
<evidence type="ECO:0000313" key="4">
    <source>
        <dbReference type="Proteomes" id="UP001458880"/>
    </source>
</evidence>
<feature type="repeat" description="TPR" evidence="2">
    <location>
        <begin position="122"/>
        <end position="155"/>
    </location>
</feature>
<reference evidence="3 4" key="1">
    <citation type="journal article" date="2024" name="BMC Genomics">
        <title>De novo assembly and annotation of Popillia japonica's genome with initial clues to its potential as an invasive pest.</title>
        <authorList>
            <person name="Cucini C."/>
            <person name="Boschi S."/>
            <person name="Funari R."/>
            <person name="Cardaioli E."/>
            <person name="Iannotti N."/>
            <person name="Marturano G."/>
            <person name="Paoli F."/>
            <person name="Bruttini M."/>
            <person name="Carapelli A."/>
            <person name="Frati F."/>
            <person name="Nardi F."/>
        </authorList>
    </citation>
    <scope>NUCLEOTIDE SEQUENCE [LARGE SCALE GENOMIC DNA]</scope>
    <source>
        <strain evidence="3">DMR45628</strain>
    </source>
</reference>